<dbReference type="AlphaFoldDB" id="A0A9W9KRK1"/>
<comment type="caution">
    <text evidence="1">The sequence shown here is derived from an EMBL/GenBank/DDBJ whole genome shotgun (WGS) entry which is preliminary data.</text>
</comment>
<evidence type="ECO:0000313" key="1">
    <source>
        <dbReference type="EMBL" id="KAJ5115367.1"/>
    </source>
</evidence>
<accession>A0A9W9KRK1</accession>
<gene>
    <name evidence="1" type="ORF">NUU61_001126</name>
</gene>
<name>A0A9W9KRK1_9EURO</name>
<dbReference type="Proteomes" id="UP001141434">
    <property type="component" value="Unassembled WGS sequence"/>
</dbReference>
<evidence type="ECO:0000313" key="2">
    <source>
        <dbReference type="Proteomes" id="UP001141434"/>
    </source>
</evidence>
<dbReference type="RefSeq" id="XP_056516558.1">
    <property type="nucleotide sequence ID" value="XM_056651708.1"/>
</dbReference>
<dbReference type="EMBL" id="JAPMSZ010000001">
    <property type="protein sequence ID" value="KAJ5115367.1"/>
    <property type="molecule type" value="Genomic_DNA"/>
</dbReference>
<reference evidence="1" key="2">
    <citation type="journal article" date="2023" name="IMA Fungus">
        <title>Comparative genomic study of the Penicillium genus elucidates a diverse pangenome and 15 lateral gene transfer events.</title>
        <authorList>
            <person name="Petersen C."/>
            <person name="Sorensen T."/>
            <person name="Nielsen M.R."/>
            <person name="Sondergaard T.E."/>
            <person name="Sorensen J.L."/>
            <person name="Fitzpatrick D.A."/>
            <person name="Frisvad J.C."/>
            <person name="Nielsen K.L."/>
        </authorList>
    </citation>
    <scope>NUCLEOTIDE SEQUENCE</scope>
    <source>
        <strain evidence="1">IBT 34128</strain>
    </source>
</reference>
<proteinExistence type="predicted"/>
<keyword evidence="2" id="KW-1185">Reference proteome</keyword>
<protein>
    <submittedName>
        <fullName evidence="1">Uncharacterized protein</fullName>
    </submittedName>
</protein>
<dbReference type="GeneID" id="81390876"/>
<sequence>MSSTDFYYDPSTWPLASPLDSQDSMSFDLLGDPELGSHPFVASDFSPTAQEELGSTLVIVQQDWSNNISEKLPHAYHDYPPSWYEAGLVNTQNKNKRHGYTR</sequence>
<organism evidence="1 2">
    <name type="scientific">Penicillium alfredii</name>
    <dbReference type="NCBI Taxonomy" id="1506179"/>
    <lineage>
        <taxon>Eukaryota</taxon>
        <taxon>Fungi</taxon>
        <taxon>Dikarya</taxon>
        <taxon>Ascomycota</taxon>
        <taxon>Pezizomycotina</taxon>
        <taxon>Eurotiomycetes</taxon>
        <taxon>Eurotiomycetidae</taxon>
        <taxon>Eurotiales</taxon>
        <taxon>Aspergillaceae</taxon>
        <taxon>Penicillium</taxon>
    </lineage>
</organism>
<reference evidence="1" key="1">
    <citation type="submission" date="2022-11" db="EMBL/GenBank/DDBJ databases">
        <authorList>
            <person name="Petersen C."/>
        </authorList>
    </citation>
    <scope>NUCLEOTIDE SEQUENCE</scope>
    <source>
        <strain evidence="1">IBT 34128</strain>
    </source>
</reference>